<dbReference type="GO" id="GO:0016020">
    <property type="term" value="C:membrane"/>
    <property type="evidence" value="ECO:0007669"/>
    <property type="project" value="UniProtKB-SubCell"/>
</dbReference>
<organism evidence="8 11">
    <name type="scientific">Fervidobacterium pennivorans</name>
    <dbReference type="NCBI Taxonomy" id="93466"/>
    <lineage>
        <taxon>Bacteria</taxon>
        <taxon>Thermotogati</taxon>
        <taxon>Thermotogota</taxon>
        <taxon>Thermotogae</taxon>
        <taxon>Thermotogales</taxon>
        <taxon>Fervidobacteriaceae</taxon>
        <taxon>Fervidobacterium</taxon>
    </lineage>
</organism>
<evidence type="ECO:0000259" key="7">
    <source>
        <dbReference type="Pfam" id="PF02683"/>
    </source>
</evidence>
<dbReference type="EMBL" id="DTBH01000162">
    <property type="protein sequence ID" value="HGQ77829.1"/>
    <property type="molecule type" value="Genomic_DNA"/>
</dbReference>
<dbReference type="EMBL" id="CP011393">
    <property type="protein sequence ID" value="ANE42008.1"/>
    <property type="molecule type" value="Genomic_DNA"/>
</dbReference>
<comment type="subcellular location">
    <subcellularLocation>
        <location evidence="1">Membrane</location>
        <topology evidence="1">Multi-pass membrane protein</topology>
    </subcellularLocation>
</comment>
<keyword evidence="5 6" id="KW-0472">Membrane</keyword>
<dbReference type="EMBL" id="DSZT01000207">
    <property type="protein sequence ID" value="HGU42550.1"/>
    <property type="molecule type" value="Genomic_DNA"/>
</dbReference>
<feature type="transmembrane region" description="Helical" evidence="6">
    <location>
        <begin position="158"/>
        <end position="180"/>
    </location>
</feature>
<reference evidence="8 11" key="1">
    <citation type="submission" date="2014-08" db="EMBL/GenBank/DDBJ databases">
        <title>Fervidobacterium pennivorans DYC genome.</title>
        <authorList>
            <person name="Wushke S."/>
        </authorList>
    </citation>
    <scope>NUCLEOTIDE SEQUENCE [LARGE SCALE GENOMIC DNA]</scope>
    <source>
        <strain evidence="8 11">DYC</strain>
    </source>
</reference>
<dbReference type="OrthoDB" id="9803065at2"/>
<feature type="transmembrane region" description="Helical" evidence="6">
    <location>
        <begin position="79"/>
        <end position="97"/>
    </location>
</feature>
<dbReference type="PATRIC" id="fig|93466.3.peg.1838"/>
<dbReference type="KEGG" id="fng:JM64_08755"/>
<dbReference type="AlphaFoldDB" id="A0A172T4Q7"/>
<feature type="transmembrane region" description="Helical" evidence="6">
    <location>
        <begin position="117"/>
        <end position="146"/>
    </location>
</feature>
<gene>
    <name evidence="10" type="ORF">ENT72_06525</name>
    <name evidence="9" type="ORF">ENU12_08045</name>
    <name evidence="8" type="ORF">JM64_08755</name>
</gene>
<dbReference type="PANTHER" id="PTHR31272:SF4">
    <property type="entry name" value="CYTOCHROME C-TYPE BIOGENESIS PROTEIN HI_1454-RELATED"/>
    <property type="match status" value="1"/>
</dbReference>
<dbReference type="InterPro" id="IPR003834">
    <property type="entry name" value="Cyt_c_assmbl_TM_dom"/>
</dbReference>
<protein>
    <submittedName>
        <fullName evidence="8 9">Cytochrome C biogenesis protein</fullName>
    </submittedName>
</protein>
<evidence type="ECO:0000313" key="8">
    <source>
        <dbReference type="EMBL" id="ANE42008.1"/>
    </source>
</evidence>
<keyword evidence="3 6" id="KW-0812">Transmembrane</keyword>
<keyword evidence="4 6" id="KW-1133">Transmembrane helix</keyword>
<feature type="transmembrane region" description="Helical" evidence="6">
    <location>
        <begin position="51"/>
        <end position="73"/>
    </location>
</feature>
<evidence type="ECO:0000256" key="2">
    <source>
        <dbReference type="ARBA" id="ARBA00006143"/>
    </source>
</evidence>
<evidence type="ECO:0000256" key="3">
    <source>
        <dbReference type="ARBA" id="ARBA00022692"/>
    </source>
</evidence>
<dbReference type="Pfam" id="PF02683">
    <property type="entry name" value="DsbD_TM"/>
    <property type="match status" value="1"/>
</dbReference>
<evidence type="ECO:0000256" key="5">
    <source>
        <dbReference type="ARBA" id="ARBA00023136"/>
    </source>
</evidence>
<sequence>MVSLSQTDVSIWVALVHGLLSFFSPCVLPLIPGFIGIVLGGEKRFQRLIGFFIGFSVIFSMLGGFSSLLGTFLAKYGNILEKIIGIGIITLGILYMLEIQFFRGKSANVWKFRNAGFVGGLVLGGAIGFVWIPCSSPVLASILLIAAQKSVSKGIFLLFIYSLGISIPFLTIGAVLSKALTVGFGKPKWEMWIKYIGGAFMIILGVLILLGKMKV</sequence>
<dbReference type="Proteomes" id="UP000077096">
    <property type="component" value="Chromosome"/>
</dbReference>
<evidence type="ECO:0000313" key="10">
    <source>
        <dbReference type="EMBL" id="HGU42550.1"/>
    </source>
</evidence>
<dbReference type="GO" id="GO:0017004">
    <property type="term" value="P:cytochrome complex assembly"/>
    <property type="evidence" value="ECO:0007669"/>
    <property type="project" value="InterPro"/>
</dbReference>
<dbReference type="InterPro" id="IPR051790">
    <property type="entry name" value="Cytochrome_c-biogenesis_DsbD"/>
</dbReference>
<proteinExistence type="inferred from homology"/>
<feature type="transmembrane region" description="Helical" evidence="6">
    <location>
        <begin position="12"/>
        <end position="39"/>
    </location>
</feature>
<evidence type="ECO:0000313" key="9">
    <source>
        <dbReference type="EMBL" id="HGQ77829.1"/>
    </source>
</evidence>
<reference evidence="9" key="2">
    <citation type="journal article" date="2020" name="mSystems">
        <title>Genome- and Community-Level Interaction Insights into Carbon Utilization and Element Cycling Functions of Hydrothermarchaeota in Hydrothermal Sediment.</title>
        <authorList>
            <person name="Zhou Z."/>
            <person name="Liu Y."/>
            <person name="Xu W."/>
            <person name="Pan J."/>
            <person name="Luo Z.H."/>
            <person name="Li M."/>
        </authorList>
    </citation>
    <scope>NUCLEOTIDE SEQUENCE [LARGE SCALE GENOMIC DNA]</scope>
    <source>
        <strain evidence="10">SpSt-604</strain>
        <strain evidence="9">SpSt-640</strain>
    </source>
</reference>
<feature type="domain" description="Cytochrome C biogenesis protein transmembrane" evidence="7">
    <location>
        <begin position="11"/>
        <end position="208"/>
    </location>
</feature>
<comment type="similarity">
    <text evidence="2">Belongs to the DsbD family.</text>
</comment>
<accession>A0A172T4Q7</accession>
<evidence type="ECO:0000313" key="11">
    <source>
        <dbReference type="Proteomes" id="UP000077096"/>
    </source>
</evidence>
<feature type="transmembrane region" description="Helical" evidence="6">
    <location>
        <begin position="192"/>
        <end position="211"/>
    </location>
</feature>
<evidence type="ECO:0000256" key="1">
    <source>
        <dbReference type="ARBA" id="ARBA00004141"/>
    </source>
</evidence>
<name>A0A172T4Q7_FERPE</name>
<evidence type="ECO:0000256" key="4">
    <source>
        <dbReference type="ARBA" id="ARBA00022989"/>
    </source>
</evidence>
<dbReference type="PANTHER" id="PTHR31272">
    <property type="entry name" value="CYTOCHROME C-TYPE BIOGENESIS PROTEIN HI_1454-RELATED"/>
    <property type="match status" value="1"/>
</dbReference>
<evidence type="ECO:0000256" key="6">
    <source>
        <dbReference type="SAM" id="Phobius"/>
    </source>
</evidence>